<dbReference type="FunFam" id="3.40.309.10:FF:000009">
    <property type="entry name" value="Aldehyde dehydrogenase A"/>
    <property type="match status" value="1"/>
</dbReference>
<dbReference type="GO" id="GO:0004777">
    <property type="term" value="F:succinate-semialdehyde dehydrogenase (NAD+) activity"/>
    <property type="evidence" value="ECO:0007669"/>
    <property type="project" value="TreeGrafter"/>
</dbReference>
<dbReference type="InterPro" id="IPR029510">
    <property type="entry name" value="Ald_DH_CS_GLU"/>
</dbReference>
<dbReference type="RefSeq" id="WP_309490032.1">
    <property type="nucleotide sequence ID" value="NZ_JAENIG010000006.1"/>
</dbReference>
<feature type="active site" evidence="4">
    <location>
        <position position="228"/>
    </location>
</feature>
<dbReference type="InterPro" id="IPR047110">
    <property type="entry name" value="GABD/Sad-like"/>
</dbReference>
<keyword evidence="2" id="KW-0521">NADP</keyword>
<dbReference type="AlphaFoldDB" id="A0AAE2VE60"/>
<evidence type="ECO:0000259" key="6">
    <source>
        <dbReference type="Pfam" id="PF00171"/>
    </source>
</evidence>
<dbReference type="CDD" id="cd07100">
    <property type="entry name" value="ALDH_SSADH1_GabD1"/>
    <property type="match status" value="1"/>
</dbReference>
<evidence type="ECO:0000313" key="8">
    <source>
        <dbReference type="Proteomes" id="UP000634206"/>
    </source>
</evidence>
<keyword evidence="3 5" id="KW-0560">Oxidoreductase</keyword>
<dbReference type="PANTHER" id="PTHR43217">
    <property type="entry name" value="SUCCINATE SEMIALDEHYDE DEHYDROGENASE [NAD(P)+] SAD"/>
    <property type="match status" value="1"/>
</dbReference>
<name>A0AAE2VE60_9BACT</name>
<feature type="domain" description="Aldehyde dehydrogenase" evidence="6">
    <location>
        <begin position="3"/>
        <end position="454"/>
    </location>
</feature>
<evidence type="ECO:0000256" key="2">
    <source>
        <dbReference type="ARBA" id="ARBA00022857"/>
    </source>
</evidence>
<dbReference type="FunFam" id="3.40.605.10:FF:000012">
    <property type="entry name" value="NAD-dependent succinate-semialdehyde dehydrogenase"/>
    <property type="match status" value="1"/>
</dbReference>
<evidence type="ECO:0000256" key="1">
    <source>
        <dbReference type="ARBA" id="ARBA00009986"/>
    </source>
</evidence>
<dbReference type="Pfam" id="PF00171">
    <property type="entry name" value="Aldedh"/>
    <property type="match status" value="1"/>
</dbReference>
<keyword evidence="8" id="KW-1185">Reference proteome</keyword>
<reference evidence="7" key="1">
    <citation type="submission" date="2021-01" db="EMBL/GenBank/DDBJ databases">
        <title>Modified the classification status of verrucomicrobia.</title>
        <authorList>
            <person name="Feng X."/>
        </authorList>
    </citation>
    <scope>NUCLEOTIDE SEQUENCE</scope>
    <source>
        <strain evidence="7">5K15</strain>
    </source>
</reference>
<evidence type="ECO:0000256" key="5">
    <source>
        <dbReference type="RuleBase" id="RU003345"/>
    </source>
</evidence>
<organism evidence="7 8">
    <name type="scientific">Oceaniferula flava</name>
    <dbReference type="NCBI Taxonomy" id="2800421"/>
    <lineage>
        <taxon>Bacteria</taxon>
        <taxon>Pseudomonadati</taxon>
        <taxon>Verrucomicrobiota</taxon>
        <taxon>Verrucomicrobiia</taxon>
        <taxon>Verrucomicrobiales</taxon>
        <taxon>Verrucomicrobiaceae</taxon>
        <taxon>Oceaniferula</taxon>
    </lineage>
</organism>
<dbReference type="Gene3D" id="3.40.605.10">
    <property type="entry name" value="Aldehyde Dehydrogenase, Chain A, domain 1"/>
    <property type="match status" value="1"/>
</dbReference>
<sequence length="463" mass="50196">MSIRSINPTNGEVLKTFEPMTREEAMQAVSTAHDAFGSWRQTSFDYRKKMMLKLSARLREYQTEYAKMISLEMGKRLEEAMGEIEYCAHIAEFYANGAEEFLADQPMDVEDADAYIQHAPIGALLGVMPWNFPFYQVIRFATPNIMAGNTCLIKHASCVPQCAKAIEKLFTQCGFPQGVFTNLFIPSEFVATIIGDDKIAGVSLTGSEAAGASVAAEAGKNIKRSVLELGGNDAFIVLDDADLDQVVKMAVKGRMVNNGQSCVASKRFIVVEPLAESFLEGFKKQVESMTLGDPLDDSTDLGPLSTEGAAVRLAEQVQRSIDAGATVVTGGGRATEGALEKGAFYQPTILTDVTPDMPTFDEELFGPVATVYVVKDEAEAIELANHSSYGLGGSVFSADIERARKVAEQIDTGMVFINRPTKSQAELPFGGTKNSGYGRELSQLGILEFINKKLIHLGKPSDS</sequence>
<dbReference type="InterPro" id="IPR015590">
    <property type="entry name" value="Aldehyde_DH_dom"/>
</dbReference>
<dbReference type="GO" id="GO:0004030">
    <property type="term" value="F:aldehyde dehydrogenase [NAD(P)+] activity"/>
    <property type="evidence" value="ECO:0007669"/>
    <property type="project" value="InterPro"/>
</dbReference>
<dbReference type="SUPFAM" id="SSF53720">
    <property type="entry name" value="ALDH-like"/>
    <property type="match status" value="1"/>
</dbReference>
<comment type="caution">
    <text evidence="7">The sequence shown here is derived from an EMBL/GenBank/DDBJ whole genome shotgun (WGS) entry which is preliminary data.</text>
</comment>
<dbReference type="EMBL" id="JAENIG010000006">
    <property type="protein sequence ID" value="MBK1855419.1"/>
    <property type="molecule type" value="Genomic_DNA"/>
</dbReference>
<comment type="similarity">
    <text evidence="1 5">Belongs to the aldehyde dehydrogenase family.</text>
</comment>
<evidence type="ECO:0000313" key="7">
    <source>
        <dbReference type="EMBL" id="MBK1855419.1"/>
    </source>
</evidence>
<proteinExistence type="inferred from homology"/>
<dbReference type="InterPro" id="IPR016163">
    <property type="entry name" value="Ald_DH_C"/>
</dbReference>
<dbReference type="PANTHER" id="PTHR43217:SF2">
    <property type="entry name" value="SUCCINATE-SEMIALDEHYDE DEHYDROGENASE [NADP(+)]"/>
    <property type="match status" value="1"/>
</dbReference>
<dbReference type="PROSITE" id="PS00687">
    <property type="entry name" value="ALDEHYDE_DEHYDR_GLU"/>
    <property type="match status" value="1"/>
</dbReference>
<dbReference type="Gene3D" id="3.40.309.10">
    <property type="entry name" value="Aldehyde Dehydrogenase, Chain A, domain 2"/>
    <property type="match status" value="1"/>
</dbReference>
<dbReference type="InterPro" id="IPR016161">
    <property type="entry name" value="Ald_DH/histidinol_DH"/>
</dbReference>
<accession>A0AAE2VE60</accession>
<dbReference type="InterPro" id="IPR044148">
    <property type="entry name" value="ALDH_GabD1-like"/>
</dbReference>
<evidence type="ECO:0000256" key="4">
    <source>
        <dbReference type="PROSITE-ProRule" id="PRU10007"/>
    </source>
</evidence>
<gene>
    <name evidence="7" type="ORF">JIN83_10645</name>
</gene>
<dbReference type="InterPro" id="IPR016162">
    <property type="entry name" value="Ald_DH_N"/>
</dbReference>
<protein>
    <submittedName>
        <fullName evidence="7">NAD-dependent succinate-semialdehyde dehydrogenase</fullName>
    </submittedName>
</protein>
<dbReference type="Proteomes" id="UP000634206">
    <property type="component" value="Unassembled WGS sequence"/>
</dbReference>
<evidence type="ECO:0000256" key="3">
    <source>
        <dbReference type="ARBA" id="ARBA00023002"/>
    </source>
</evidence>